<dbReference type="InterPro" id="IPR003115">
    <property type="entry name" value="ParB_N"/>
</dbReference>
<dbReference type="CDD" id="cd16406">
    <property type="entry name" value="ParB_N_like"/>
    <property type="match status" value="1"/>
</dbReference>
<feature type="compositionally biased region" description="Acidic residues" evidence="1">
    <location>
        <begin position="393"/>
        <end position="416"/>
    </location>
</feature>
<dbReference type="Gene3D" id="3.90.1530.30">
    <property type="match status" value="1"/>
</dbReference>
<name>A0A175XZ83_9SPHN</name>
<keyword evidence="4" id="KW-1185">Reference proteome</keyword>
<dbReference type="InterPro" id="IPR036086">
    <property type="entry name" value="ParB/Sulfiredoxin_sf"/>
</dbReference>
<dbReference type="GO" id="GO:0005694">
    <property type="term" value="C:chromosome"/>
    <property type="evidence" value="ECO:0007669"/>
    <property type="project" value="TreeGrafter"/>
</dbReference>
<dbReference type="GO" id="GO:0007059">
    <property type="term" value="P:chromosome segregation"/>
    <property type="evidence" value="ECO:0007669"/>
    <property type="project" value="TreeGrafter"/>
</dbReference>
<dbReference type="InterPro" id="IPR050336">
    <property type="entry name" value="Chromosome_partition/occlusion"/>
</dbReference>
<dbReference type="Pfam" id="PF17762">
    <property type="entry name" value="HTH_ParB"/>
    <property type="match status" value="1"/>
</dbReference>
<dbReference type="Pfam" id="PF02195">
    <property type="entry name" value="ParB_N"/>
    <property type="match status" value="1"/>
</dbReference>
<dbReference type="SUPFAM" id="SSF110849">
    <property type="entry name" value="ParB/Sulfiredoxin"/>
    <property type="match status" value="1"/>
</dbReference>
<accession>A0A175XZ83</accession>
<dbReference type="Proteomes" id="UP000078460">
    <property type="component" value="Unassembled WGS sequence"/>
</dbReference>
<dbReference type="EMBL" id="LQCK02000068">
    <property type="protein sequence ID" value="KZB93535.1"/>
    <property type="molecule type" value="Genomic_DNA"/>
</dbReference>
<proteinExistence type="predicted"/>
<dbReference type="PANTHER" id="PTHR33375:SF7">
    <property type="entry name" value="CHROMOSOME 2-PARTITIONING PROTEIN PARB-RELATED"/>
    <property type="match status" value="1"/>
</dbReference>
<feature type="compositionally biased region" description="Low complexity" evidence="1">
    <location>
        <begin position="434"/>
        <end position="444"/>
    </location>
</feature>
<reference evidence="3" key="1">
    <citation type="submission" date="2016-03" db="EMBL/GenBank/DDBJ databases">
        <title>Sphingomonas melonis TY, whole genome shotgun sequencing.</title>
        <authorList>
            <person name="Wang H."/>
            <person name="Zhu P."/>
        </authorList>
    </citation>
    <scope>NUCLEOTIDE SEQUENCE [LARGE SCALE GENOMIC DNA]</scope>
    <source>
        <strain evidence="3">TY</strain>
    </source>
</reference>
<dbReference type="SMART" id="SM00470">
    <property type="entry name" value="ParB"/>
    <property type="match status" value="1"/>
</dbReference>
<evidence type="ECO:0000313" key="4">
    <source>
        <dbReference type="Proteomes" id="UP000078460"/>
    </source>
</evidence>
<dbReference type="SUPFAM" id="SSF109709">
    <property type="entry name" value="KorB DNA-binding domain-like"/>
    <property type="match status" value="1"/>
</dbReference>
<feature type="compositionally biased region" description="Acidic residues" evidence="1">
    <location>
        <begin position="724"/>
        <end position="742"/>
    </location>
</feature>
<evidence type="ECO:0000259" key="2">
    <source>
        <dbReference type="SMART" id="SM00470"/>
    </source>
</evidence>
<comment type="caution">
    <text evidence="3">The sequence shown here is derived from an EMBL/GenBank/DDBJ whole genome shotgun (WGS) entry which is preliminary data.</text>
</comment>
<dbReference type="Gene3D" id="1.10.10.2830">
    <property type="match status" value="1"/>
</dbReference>
<sequence length="760" mass="81900">MNQSVKLSKLRLSASNVRTAPDAALMIEPFAADLEARGVLQNLLVTPVARSRGMFEVFDGGRRLRALNLLVERGVIDPDQYDVPVRVLKGNDAELTETSLAVSFHHLKLSPTEECRAFQHFLAGSTDIDAVAKRFGVTRRFIDGRLRLADLAEPIFTALAENRITLDMAKAYASTASHEAQLSTWTTYGSMSHYNADSIRRIIANDMMRADDPVALLVGAEAYEAAGGVIERDLFSDAREKWRHPEIARGLAAAIMEAEATRIGAERGLAWIRPVASHSIWDATRNLYKITLPEQPMTLAEAERAEQIEQRMGELHDAMQDEDLAEDAFAVMETELDALAAELEALDNRPVFMPPELASRVGAFLTLAQNGTMLLNESYYSETPITVTIVEPDPVDGDGDANIEGGQSDDEGEDGAEAASDRVVKAPTFRIEEGTTPTSTGSTPKEIDPDTAAPGGKALSQVLLDQLAVQRRDVLGAALIANPGLALDYMLFAMVDGRTMGGSGDGTTISASRPQDPVMSNNVPASRARDYLAEVHDGLDTSWGVPGGKVERFEAFRALGDEAKSAWLAWIVATSLEAKENYSSHTQNPLQNRLATILEVDVASWWRPTSENFFDRVSKGSLISLLHEVGGPALSSRHATEKKPEVSASCQKLFAGEAIVEPAIKEAALQWLPSAMRFNDVATTAETIDDEQGDLADLIEEGDGEAGTGAVDAGADDLALLIGDEPEDDGTADPQPDTEVDADAGHDNDDGVPVELVAAE</sequence>
<dbReference type="AlphaFoldDB" id="A0A175XZ83"/>
<evidence type="ECO:0000313" key="3">
    <source>
        <dbReference type="EMBL" id="KZB93535.1"/>
    </source>
</evidence>
<dbReference type="OrthoDB" id="9813122at2"/>
<protein>
    <submittedName>
        <fullName evidence="3">Chromosome partitioning protein ParB</fullName>
    </submittedName>
</protein>
<gene>
    <name evidence="3" type="ORF">AVM11_11725</name>
</gene>
<dbReference type="KEGG" id="smy:BJP26_14530"/>
<dbReference type="RefSeq" id="WP_062126063.1">
    <property type="nucleotide sequence ID" value="NZ_CP017578.1"/>
</dbReference>
<feature type="domain" description="ParB-like N-terminal" evidence="2">
    <location>
        <begin position="3"/>
        <end position="102"/>
    </location>
</feature>
<feature type="region of interest" description="Disordered" evidence="1">
    <location>
        <begin position="722"/>
        <end position="760"/>
    </location>
</feature>
<dbReference type="PANTHER" id="PTHR33375">
    <property type="entry name" value="CHROMOSOME-PARTITIONING PROTEIN PARB-RELATED"/>
    <property type="match status" value="1"/>
</dbReference>
<organism evidence="3 4">
    <name type="scientific">Sphingomonas melonis TY</name>
    <dbReference type="NCBI Taxonomy" id="621456"/>
    <lineage>
        <taxon>Bacteria</taxon>
        <taxon>Pseudomonadati</taxon>
        <taxon>Pseudomonadota</taxon>
        <taxon>Alphaproteobacteria</taxon>
        <taxon>Sphingomonadales</taxon>
        <taxon>Sphingomonadaceae</taxon>
        <taxon>Sphingomonas</taxon>
    </lineage>
</organism>
<dbReference type="InterPro" id="IPR041468">
    <property type="entry name" value="HTH_ParB/Spo0J"/>
</dbReference>
<dbReference type="STRING" id="621456.BJP26_14530"/>
<evidence type="ECO:0000256" key="1">
    <source>
        <dbReference type="SAM" id="MobiDB-lite"/>
    </source>
</evidence>
<feature type="region of interest" description="Disordered" evidence="1">
    <location>
        <begin position="392"/>
        <end position="454"/>
    </location>
</feature>